<dbReference type="EMBL" id="CP146203">
    <property type="protein sequence ID" value="XBH23000.1"/>
    <property type="molecule type" value="Genomic_DNA"/>
</dbReference>
<evidence type="ECO:0000256" key="1">
    <source>
        <dbReference type="SAM" id="MobiDB-lite"/>
    </source>
</evidence>
<name>A0AAU7E0R7_9MICO</name>
<proteinExistence type="predicted"/>
<sequence length="217" mass="23988">MSTPTQDIILAAVNAAGPASPQNMGGWYNQVRMLATEITLFLNENSAMSRHVAKTLAVEKPFVAVITGGRKETSSERMLVDLVAEKGDGTTEVLRTPRVDTPEGMAMSTLVRSLKGHRVLIYKLMEEGSDKRKYRVLHHAVDLGLAPVQQQPPAQLAPVQQQYQQPPAQQQYQQPPVQQGYQQPPAQQQYQQPLDQLAPVQQQALAPQGYQQQQQAA</sequence>
<evidence type="ECO:0000313" key="2">
    <source>
        <dbReference type="EMBL" id="XBH23000.1"/>
    </source>
</evidence>
<reference evidence="2" key="1">
    <citation type="submission" date="2024-02" db="EMBL/GenBank/DDBJ databases">
        <title>Tomenella chthoni gen. nov. sp. nov., a member of the family Jonesiaceae isolated from bat guano.</title>
        <authorList>
            <person name="Miller S.L."/>
            <person name="King J."/>
            <person name="Sankaranarayanan K."/>
            <person name="Lawson P.A."/>
        </authorList>
    </citation>
    <scope>NUCLEOTIDE SEQUENCE</scope>
    <source>
        <strain evidence="2">BS-20</strain>
    </source>
</reference>
<feature type="region of interest" description="Disordered" evidence="1">
    <location>
        <begin position="152"/>
        <end position="217"/>
    </location>
</feature>
<gene>
    <name evidence="2" type="ORF">V5R04_07255</name>
</gene>
<dbReference type="AlphaFoldDB" id="A0AAU7E0R7"/>
<accession>A0AAU7E0R7</accession>
<organism evidence="2">
    <name type="scientific">Jonesiaceae bacterium BS-20</name>
    <dbReference type="NCBI Taxonomy" id="3120821"/>
    <lineage>
        <taxon>Bacteria</taxon>
        <taxon>Bacillati</taxon>
        <taxon>Actinomycetota</taxon>
        <taxon>Actinomycetes</taxon>
        <taxon>Micrococcales</taxon>
        <taxon>Jonesiaceae</taxon>
    </lineage>
</organism>
<protein>
    <submittedName>
        <fullName evidence="2">Uncharacterized protein</fullName>
    </submittedName>
</protein>